<dbReference type="Proteomes" id="UP001174677">
    <property type="component" value="Unassembled WGS sequence"/>
</dbReference>
<evidence type="ECO:0000259" key="2">
    <source>
        <dbReference type="Pfam" id="PF04937"/>
    </source>
</evidence>
<dbReference type="Pfam" id="PF04937">
    <property type="entry name" value="DUF659"/>
    <property type="match status" value="1"/>
</dbReference>
<dbReference type="InterPro" id="IPR012337">
    <property type="entry name" value="RNaseH-like_sf"/>
</dbReference>
<protein>
    <recommendedName>
        <fullName evidence="2">DUF659 domain-containing protein</fullName>
    </recommendedName>
</protein>
<feature type="region of interest" description="Disordered" evidence="1">
    <location>
        <begin position="1"/>
        <end position="48"/>
    </location>
</feature>
<comment type="caution">
    <text evidence="3">The sequence shown here is derived from an EMBL/GenBank/DDBJ whole genome shotgun (WGS) entry which is preliminary data.</text>
</comment>
<proteinExistence type="predicted"/>
<dbReference type="PANTHER" id="PTHR32166">
    <property type="entry name" value="OSJNBA0013A04.12 PROTEIN"/>
    <property type="match status" value="1"/>
</dbReference>
<name>A0ABQ9KC09_HEVBR</name>
<evidence type="ECO:0000313" key="4">
    <source>
        <dbReference type="Proteomes" id="UP001174677"/>
    </source>
</evidence>
<sequence>MQQKASAKTLDKLPDHEDVEILGDDEDEDDVGTILRGSKGNSKVQKKARTKGPIDLYFAKSAAKAVQDRKNSKPKQTTINEACKKELRKKACKDIARWMYDAAIPFNAVNYPSFQVMVESIGQFGIGMKAPSFHEVRVPLLNEEVAEVKNSLKSYKEEWAKYGCSIMADGWTDKKKRTLINFLMNSPKGTVFMESVDASEYSKTGDKMYDLLNRFVERLLETKCPHLYWTPCAAHCLDLMLEDIGKIPKIHNTIKRAVTLNGYIYIRPGVVNMLRHFTGERELIRPAVTRFATAFLTLQRIHKHKANLRKMFTSKEWTKSKWAKELSGKKVYSIVMMPTFWTNIVYILKIFGPLVRVLRLVDGEKMPAMGYIYEAMDRAKEAIAKSFDENEEKYRIIFEIIDK</sequence>
<keyword evidence="4" id="KW-1185">Reference proteome</keyword>
<dbReference type="PANTHER" id="PTHR32166:SF74">
    <property type="entry name" value="OS05G0256350 PROTEIN"/>
    <property type="match status" value="1"/>
</dbReference>
<dbReference type="EMBL" id="JARPOI010000019">
    <property type="protein sequence ID" value="KAJ9132775.1"/>
    <property type="molecule type" value="Genomic_DNA"/>
</dbReference>
<evidence type="ECO:0000256" key="1">
    <source>
        <dbReference type="SAM" id="MobiDB-lite"/>
    </source>
</evidence>
<accession>A0ABQ9KC09</accession>
<dbReference type="SUPFAM" id="SSF53098">
    <property type="entry name" value="Ribonuclease H-like"/>
    <property type="match status" value="1"/>
</dbReference>
<feature type="compositionally biased region" description="Acidic residues" evidence="1">
    <location>
        <begin position="17"/>
        <end position="31"/>
    </location>
</feature>
<dbReference type="InterPro" id="IPR007021">
    <property type="entry name" value="DUF659"/>
</dbReference>
<gene>
    <name evidence="3" type="ORF">P3X46_033612</name>
</gene>
<organism evidence="3 4">
    <name type="scientific">Hevea brasiliensis</name>
    <name type="common">Para rubber tree</name>
    <name type="synonym">Siphonia brasiliensis</name>
    <dbReference type="NCBI Taxonomy" id="3981"/>
    <lineage>
        <taxon>Eukaryota</taxon>
        <taxon>Viridiplantae</taxon>
        <taxon>Streptophyta</taxon>
        <taxon>Embryophyta</taxon>
        <taxon>Tracheophyta</taxon>
        <taxon>Spermatophyta</taxon>
        <taxon>Magnoliopsida</taxon>
        <taxon>eudicotyledons</taxon>
        <taxon>Gunneridae</taxon>
        <taxon>Pentapetalae</taxon>
        <taxon>rosids</taxon>
        <taxon>fabids</taxon>
        <taxon>Malpighiales</taxon>
        <taxon>Euphorbiaceae</taxon>
        <taxon>Crotonoideae</taxon>
        <taxon>Micrandreae</taxon>
        <taxon>Hevea</taxon>
    </lineage>
</organism>
<feature type="domain" description="DUF659" evidence="2">
    <location>
        <begin position="131"/>
        <end position="218"/>
    </location>
</feature>
<evidence type="ECO:0000313" key="3">
    <source>
        <dbReference type="EMBL" id="KAJ9132775.1"/>
    </source>
</evidence>
<reference evidence="3 4" key="1">
    <citation type="journal article" date="2023" name="Plant Biotechnol. J.">
        <title>Chromosome-level wild Hevea brasiliensis genome provides new tools for genomic-assisted breeding and valuable loci to elevate rubber yield.</title>
        <authorList>
            <person name="Cheng H."/>
            <person name="Song X."/>
            <person name="Hu Y."/>
            <person name="Wu T."/>
            <person name="Yang Q."/>
            <person name="An Z."/>
            <person name="Feng S."/>
            <person name="Deng Z."/>
            <person name="Wu W."/>
            <person name="Zeng X."/>
            <person name="Tu M."/>
            <person name="Wang X."/>
            <person name="Huang H."/>
        </authorList>
    </citation>
    <scope>NUCLEOTIDE SEQUENCE [LARGE SCALE GENOMIC DNA]</scope>
    <source>
        <strain evidence="3">MT/VB/25A 57/8</strain>
    </source>
</reference>